<gene>
    <name evidence="2" type="ORF">SMALB_6094</name>
</gene>
<protein>
    <submittedName>
        <fullName evidence="2">Uncharacterized protein</fullName>
    </submittedName>
</protein>
<evidence type="ECO:0000313" key="3">
    <source>
        <dbReference type="Proteomes" id="UP000536624"/>
    </source>
</evidence>
<dbReference type="Proteomes" id="UP000536624">
    <property type="component" value="Unassembled WGS sequence"/>
</dbReference>
<evidence type="ECO:0000313" key="2">
    <source>
        <dbReference type="EMBL" id="NIY68016.1"/>
    </source>
</evidence>
<dbReference type="AlphaFoldDB" id="A0A7X6B011"/>
<name>A0A7X6B011_STRMQ</name>
<dbReference type="RefSeq" id="WP_167503136.1">
    <property type="nucleotide sequence ID" value="NZ_JAALLH010000001.1"/>
</dbReference>
<evidence type="ECO:0000256" key="1">
    <source>
        <dbReference type="SAM" id="MobiDB-lite"/>
    </source>
</evidence>
<sequence length="68" mass="6769">MSTAVTSPSSPRTASLPLTGSAANGSLAVASSLPDMDQQADSSFAFNTGVDRAPALAEFQHGTASTGR</sequence>
<comment type="caution">
    <text evidence="2">The sequence shown here is derived from an EMBL/GenBank/DDBJ whole genome shotgun (WGS) entry which is preliminary data.</text>
</comment>
<organism evidence="2 3">
    <name type="scientific">Streptomyces malaysiensis</name>
    <dbReference type="NCBI Taxonomy" id="92644"/>
    <lineage>
        <taxon>Bacteria</taxon>
        <taxon>Bacillati</taxon>
        <taxon>Actinomycetota</taxon>
        <taxon>Actinomycetes</taxon>
        <taxon>Kitasatosporales</taxon>
        <taxon>Streptomycetaceae</taxon>
        <taxon>Streptomyces</taxon>
        <taxon>Streptomyces violaceusniger group</taxon>
    </lineage>
</organism>
<reference evidence="2 3" key="1">
    <citation type="submission" date="2020-02" db="EMBL/GenBank/DDBJ databases">
        <title>Streptomyces malaysiensis DSM14702 (JHCC583434, PFL_A843) Genome sequencing and assembly.</title>
        <authorList>
            <person name="Samborskyy M."/>
        </authorList>
    </citation>
    <scope>NUCLEOTIDE SEQUENCE [LARGE SCALE GENOMIC DNA]</scope>
    <source>
        <strain evidence="2 3">DSM 14702</strain>
    </source>
</reference>
<feature type="region of interest" description="Disordered" evidence="1">
    <location>
        <begin position="1"/>
        <end position="21"/>
    </location>
</feature>
<proteinExistence type="predicted"/>
<dbReference type="EMBL" id="JAALLH010000001">
    <property type="protein sequence ID" value="NIY68016.1"/>
    <property type="molecule type" value="Genomic_DNA"/>
</dbReference>
<accession>A0A7X6B011</accession>